<accession>A0A564YYQ7</accession>
<gene>
    <name evidence="1" type="ORF">WMSIL1_LOCUS10412</name>
</gene>
<reference evidence="1 2" key="1">
    <citation type="submission" date="2019-07" db="EMBL/GenBank/DDBJ databases">
        <authorList>
            <person name="Jastrzebski P J."/>
            <person name="Paukszto L."/>
            <person name="Jastrzebski P J."/>
        </authorList>
    </citation>
    <scope>NUCLEOTIDE SEQUENCE [LARGE SCALE GENOMIC DNA]</scope>
    <source>
        <strain evidence="1 2">WMS-il1</strain>
    </source>
</reference>
<feature type="non-terminal residue" evidence="1">
    <location>
        <position position="150"/>
    </location>
</feature>
<evidence type="ECO:0000313" key="1">
    <source>
        <dbReference type="EMBL" id="VUZ51833.1"/>
    </source>
</evidence>
<name>A0A564YYQ7_HYMDI</name>
<dbReference type="AlphaFoldDB" id="A0A564YYQ7"/>
<sequence length="150" mass="16509">ENESHLSSHHRLRRQTITSVILPDQSEISRQRTVSFNDDLLIQSSAVMVERPMEGAISPSEIGSYDSVSSIHGWNITSNLRSRTHSSLCSEQHSPPSGNAAGVGLLSEKPSWMTLYGHFDVESSSSGPFYLRNQTIQHQDLSHSYQSGGG</sequence>
<protein>
    <submittedName>
        <fullName evidence="1">Uncharacterized protein</fullName>
    </submittedName>
</protein>
<keyword evidence="2" id="KW-1185">Reference proteome</keyword>
<dbReference type="Proteomes" id="UP000321570">
    <property type="component" value="Unassembled WGS sequence"/>
</dbReference>
<proteinExistence type="predicted"/>
<organism evidence="1 2">
    <name type="scientific">Hymenolepis diminuta</name>
    <name type="common">Rat tapeworm</name>
    <dbReference type="NCBI Taxonomy" id="6216"/>
    <lineage>
        <taxon>Eukaryota</taxon>
        <taxon>Metazoa</taxon>
        <taxon>Spiralia</taxon>
        <taxon>Lophotrochozoa</taxon>
        <taxon>Platyhelminthes</taxon>
        <taxon>Cestoda</taxon>
        <taxon>Eucestoda</taxon>
        <taxon>Cyclophyllidea</taxon>
        <taxon>Hymenolepididae</taxon>
        <taxon>Hymenolepis</taxon>
    </lineage>
</organism>
<dbReference type="EMBL" id="CABIJS010000444">
    <property type="protein sequence ID" value="VUZ51833.1"/>
    <property type="molecule type" value="Genomic_DNA"/>
</dbReference>
<feature type="non-terminal residue" evidence="1">
    <location>
        <position position="1"/>
    </location>
</feature>
<evidence type="ECO:0000313" key="2">
    <source>
        <dbReference type="Proteomes" id="UP000321570"/>
    </source>
</evidence>